<organism evidence="1">
    <name type="scientific">Cupriavidus taiwanensis</name>
    <dbReference type="NCBI Taxonomy" id="164546"/>
    <lineage>
        <taxon>Bacteria</taxon>
        <taxon>Pseudomonadati</taxon>
        <taxon>Pseudomonadota</taxon>
        <taxon>Betaproteobacteria</taxon>
        <taxon>Burkholderiales</taxon>
        <taxon>Burkholderiaceae</taxon>
        <taxon>Cupriavidus</taxon>
    </lineage>
</organism>
<dbReference type="Proteomes" id="UP000257016">
    <property type="component" value="Unassembled WGS sequence"/>
</dbReference>
<evidence type="ECO:0000313" key="1">
    <source>
        <dbReference type="EMBL" id="SOY75027.1"/>
    </source>
</evidence>
<proteinExistence type="predicted"/>
<reference evidence="1" key="1">
    <citation type="submission" date="2018-01" db="EMBL/GenBank/DDBJ databases">
        <authorList>
            <person name="Clerissi C."/>
        </authorList>
    </citation>
    <scope>NUCLEOTIDE SEQUENCE</scope>
    <source>
        <strain evidence="1">Cupriavidus taiwanensis LMG 19430</strain>
    </source>
</reference>
<comment type="caution">
    <text evidence="1">The sequence shown here is derived from an EMBL/GenBank/DDBJ whole genome shotgun (WGS) entry which is preliminary data.</text>
</comment>
<dbReference type="EMBL" id="OFSN01000022">
    <property type="protein sequence ID" value="SOY75027.1"/>
    <property type="molecule type" value="Genomic_DNA"/>
</dbReference>
<dbReference type="AlphaFoldDB" id="A0A375CLP8"/>
<accession>A0A375CLP8</accession>
<sequence>MALCSARNLCAPYSLTGASYPSVSARSPDTEKRIADRSIITGTPNCSSHGYMRANTKVETDMQGVQSKTAIVTGGATMIGEAVVSALVPAGETTPVNRASRSIYRQRLHPISA</sequence>
<gene>
    <name evidence="1" type="ORF">CBM2586_B40020</name>
</gene>
<protein>
    <submittedName>
        <fullName evidence="1">Uncharacterized protein</fullName>
    </submittedName>
</protein>
<name>A0A375CLP8_9BURK</name>